<evidence type="ECO:0000313" key="3">
    <source>
        <dbReference type="EMBL" id="GAA4973146.1"/>
    </source>
</evidence>
<dbReference type="Gene3D" id="3.40.33.10">
    <property type="entry name" value="CAP"/>
    <property type="match status" value="1"/>
</dbReference>
<dbReference type="SUPFAM" id="SSF55797">
    <property type="entry name" value="PR-1-like"/>
    <property type="match status" value="1"/>
</dbReference>
<dbReference type="Proteomes" id="UP001501692">
    <property type="component" value="Unassembled WGS sequence"/>
</dbReference>
<feature type="chain" id="PRO_5047044284" description="SCP domain-containing protein" evidence="1">
    <location>
        <begin position="27"/>
        <end position="169"/>
    </location>
</feature>
<dbReference type="EMBL" id="BAABJK010000007">
    <property type="protein sequence ID" value="GAA4973146.1"/>
    <property type="molecule type" value="Genomic_DNA"/>
</dbReference>
<keyword evidence="4" id="KW-1185">Reference proteome</keyword>
<feature type="domain" description="SCP" evidence="2">
    <location>
        <begin position="47"/>
        <end position="159"/>
    </location>
</feature>
<organism evidence="3 4">
    <name type="scientific">Algibacter aquimarinus</name>
    <dbReference type="NCBI Taxonomy" id="1136748"/>
    <lineage>
        <taxon>Bacteria</taxon>
        <taxon>Pseudomonadati</taxon>
        <taxon>Bacteroidota</taxon>
        <taxon>Flavobacteriia</taxon>
        <taxon>Flavobacteriales</taxon>
        <taxon>Flavobacteriaceae</taxon>
        <taxon>Algibacter</taxon>
    </lineage>
</organism>
<gene>
    <name evidence="3" type="ORF">GCM10023315_24470</name>
</gene>
<dbReference type="PANTHER" id="PTHR31157:SF1">
    <property type="entry name" value="SCP DOMAIN-CONTAINING PROTEIN"/>
    <property type="match status" value="1"/>
</dbReference>
<evidence type="ECO:0000256" key="1">
    <source>
        <dbReference type="SAM" id="SignalP"/>
    </source>
</evidence>
<dbReference type="RefSeq" id="WP_345169068.1">
    <property type="nucleotide sequence ID" value="NZ_BAABJK010000007.1"/>
</dbReference>
<name>A0ABP9HKY4_9FLAO</name>
<reference evidence="4" key="1">
    <citation type="journal article" date="2019" name="Int. J. Syst. Evol. Microbiol.">
        <title>The Global Catalogue of Microorganisms (GCM) 10K type strain sequencing project: providing services to taxonomists for standard genome sequencing and annotation.</title>
        <authorList>
            <consortium name="The Broad Institute Genomics Platform"/>
            <consortium name="The Broad Institute Genome Sequencing Center for Infectious Disease"/>
            <person name="Wu L."/>
            <person name="Ma J."/>
        </authorList>
    </citation>
    <scope>NUCLEOTIDE SEQUENCE [LARGE SCALE GENOMIC DNA]</scope>
    <source>
        <strain evidence="4">JCM 18287</strain>
    </source>
</reference>
<comment type="caution">
    <text evidence="3">The sequence shown here is derived from an EMBL/GenBank/DDBJ whole genome shotgun (WGS) entry which is preliminary data.</text>
</comment>
<dbReference type="InterPro" id="IPR014044">
    <property type="entry name" value="CAP_dom"/>
</dbReference>
<dbReference type="CDD" id="cd05379">
    <property type="entry name" value="CAP_bacterial"/>
    <property type="match status" value="1"/>
</dbReference>
<protein>
    <recommendedName>
        <fullName evidence="2">SCP domain-containing protein</fullName>
    </recommendedName>
</protein>
<sequence length="169" mass="19135">MKTICLKNYALLLCITFMLFTVSCSKDDVSEDEIEQSEAISIAEEILQLVNAHRKSVGKDPLSFNTLANDLAYQHTLYMIEQSDISHDDFDLRSRELIDEENASRTGENVAYGQRSAKEVMDAWLNSSGHRKNIEGDFTHIGIAVIKNSSGTYYFTQLFLKKRLEDTGV</sequence>
<dbReference type="InterPro" id="IPR035940">
    <property type="entry name" value="CAP_sf"/>
</dbReference>
<feature type="signal peptide" evidence="1">
    <location>
        <begin position="1"/>
        <end position="26"/>
    </location>
</feature>
<evidence type="ECO:0000259" key="2">
    <source>
        <dbReference type="Pfam" id="PF00188"/>
    </source>
</evidence>
<evidence type="ECO:0000313" key="4">
    <source>
        <dbReference type="Proteomes" id="UP001501692"/>
    </source>
</evidence>
<proteinExistence type="predicted"/>
<dbReference type="PROSITE" id="PS51257">
    <property type="entry name" value="PROKAR_LIPOPROTEIN"/>
    <property type="match status" value="1"/>
</dbReference>
<dbReference type="Pfam" id="PF00188">
    <property type="entry name" value="CAP"/>
    <property type="match status" value="1"/>
</dbReference>
<accession>A0ABP9HKY4</accession>
<keyword evidence="1" id="KW-0732">Signal</keyword>
<dbReference type="PANTHER" id="PTHR31157">
    <property type="entry name" value="SCP DOMAIN-CONTAINING PROTEIN"/>
    <property type="match status" value="1"/>
</dbReference>